<gene>
    <name evidence="1" type="ORF">B296_00008934</name>
</gene>
<dbReference type="AlphaFoldDB" id="A0A426ZEV7"/>
<proteinExistence type="predicted"/>
<sequence>MGAAGELDCFSTLIRLREPDKSEDKVESANVATKEAKENRINASPATRWQRPCMRVAVCLSINQGELLGGHSGVEAGGRKG</sequence>
<evidence type="ECO:0000313" key="2">
    <source>
        <dbReference type="Proteomes" id="UP000287651"/>
    </source>
</evidence>
<evidence type="ECO:0000313" key="1">
    <source>
        <dbReference type="EMBL" id="RRT62482.1"/>
    </source>
</evidence>
<reference evidence="1 2" key="1">
    <citation type="journal article" date="2014" name="Agronomy (Basel)">
        <title>A Draft Genome Sequence for Ensete ventricosum, the Drought-Tolerant Tree Against Hunger.</title>
        <authorList>
            <person name="Harrison J."/>
            <person name="Moore K.A."/>
            <person name="Paszkiewicz K."/>
            <person name="Jones T."/>
            <person name="Grant M."/>
            <person name="Ambacheew D."/>
            <person name="Muzemil S."/>
            <person name="Studholme D.J."/>
        </authorList>
    </citation>
    <scope>NUCLEOTIDE SEQUENCE [LARGE SCALE GENOMIC DNA]</scope>
</reference>
<organism evidence="1 2">
    <name type="scientific">Ensete ventricosum</name>
    <name type="common">Abyssinian banana</name>
    <name type="synonym">Musa ensete</name>
    <dbReference type="NCBI Taxonomy" id="4639"/>
    <lineage>
        <taxon>Eukaryota</taxon>
        <taxon>Viridiplantae</taxon>
        <taxon>Streptophyta</taxon>
        <taxon>Embryophyta</taxon>
        <taxon>Tracheophyta</taxon>
        <taxon>Spermatophyta</taxon>
        <taxon>Magnoliopsida</taxon>
        <taxon>Liliopsida</taxon>
        <taxon>Zingiberales</taxon>
        <taxon>Musaceae</taxon>
        <taxon>Ensete</taxon>
    </lineage>
</organism>
<comment type="caution">
    <text evidence="1">The sequence shown here is derived from an EMBL/GenBank/DDBJ whole genome shotgun (WGS) entry which is preliminary data.</text>
</comment>
<name>A0A426ZEV7_ENSVE</name>
<protein>
    <submittedName>
        <fullName evidence="1">Uncharacterized protein</fullName>
    </submittedName>
</protein>
<accession>A0A426ZEV7</accession>
<dbReference type="Proteomes" id="UP000287651">
    <property type="component" value="Unassembled WGS sequence"/>
</dbReference>
<dbReference type="EMBL" id="AMZH03006965">
    <property type="protein sequence ID" value="RRT62482.1"/>
    <property type="molecule type" value="Genomic_DNA"/>
</dbReference>